<dbReference type="InterPro" id="IPR004045">
    <property type="entry name" value="Glutathione_S-Trfase_N"/>
</dbReference>
<dbReference type="SFLD" id="SFLDG00358">
    <property type="entry name" value="Main_(cytGST)"/>
    <property type="match status" value="1"/>
</dbReference>
<dbReference type="GO" id="GO:0004601">
    <property type="term" value="F:peroxidase activity"/>
    <property type="evidence" value="ECO:0007669"/>
    <property type="project" value="UniProtKB-ARBA"/>
</dbReference>
<evidence type="ECO:0000313" key="5">
    <source>
        <dbReference type="EMBL" id="TFF25169.1"/>
    </source>
</evidence>
<evidence type="ECO:0000259" key="4">
    <source>
        <dbReference type="PROSITE" id="PS50404"/>
    </source>
</evidence>
<proteinExistence type="predicted"/>
<evidence type="ECO:0000256" key="2">
    <source>
        <dbReference type="ARBA" id="ARBA00022679"/>
    </source>
</evidence>
<name>A0A4Y8RNK6_9HYPH</name>
<dbReference type="InterPro" id="IPR040079">
    <property type="entry name" value="Glutathione_S-Trfase"/>
</dbReference>
<sequence>MLTVHHLNNSRSQRVLWLLEELGAPYEVKHYQRGKDLQAPKELRQIHPLGKSPVITDGETTIAETGAIVEYILARHGEGRLMPPEGSDDYWTVRHFLHYAEGSAMPPLFLMLVLQMIPDRAPFFAKPILKTAMEKVDELLVKPQMALHIDHWERAIGETGWFAGPDLTVADIMMSFPVETAAQRFGYEYHPRLRDFLLRIHERPAYRRGLKRGGPYAYA</sequence>
<keyword evidence="2 5" id="KW-0808">Transferase</keyword>
<evidence type="ECO:0000256" key="1">
    <source>
        <dbReference type="ARBA" id="ARBA00012452"/>
    </source>
</evidence>
<reference evidence="5 6" key="1">
    <citation type="submission" date="2019-03" db="EMBL/GenBank/DDBJ databases">
        <title>Jiella endophytica sp. nov., a novel endophytic bacterium isolated from root of Ficus microcarpa Linn. f.</title>
        <authorList>
            <person name="Tuo L."/>
        </authorList>
    </citation>
    <scope>NUCLEOTIDE SEQUENCE [LARGE SCALE GENOMIC DNA]</scope>
    <source>
        <strain evidence="5 6">CBS5Q-3</strain>
    </source>
</reference>
<feature type="domain" description="GST N-terminal" evidence="4">
    <location>
        <begin position="1"/>
        <end position="80"/>
    </location>
</feature>
<comment type="catalytic activity">
    <reaction evidence="3">
        <text>RX + glutathione = an S-substituted glutathione + a halide anion + H(+)</text>
        <dbReference type="Rhea" id="RHEA:16437"/>
        <dbReference type="ChEBI" id="CHEBI:15378"/>
        <dbReference type="ChEBI" id="CHEBI:16042"/>
        <dbReference type="ChEBI" id="CHEBI:17792"/>
        <dbReference type="ChEBI" id="CHEBI:57925"/>
        <dbReference type="ChEBI" id="CHEBI:90779"/>
        <dbReference type="EC" id="2.5.1.18"/>
    </reaction>
</comment>
<keyword evidence="6" id="KW-1185">Reference proteome</keyword>
<dbReference type="SFLD" id="SFLDS00019">
    <property type="entry name" value="Glutathione_Transferase_(cytos"/>
    <property type="match status" value="1"/>
</dbReference>
<protein>
    <recommendedName>
        <fullName evidence="1">glutathione transferase</fullName>
        <ecNumber evidence="1">2.5.1.18</ecNumber>
    </recommendedName>
</protein>
<accession>A0A4Y8RNK6</accession>
<gene>
    <name evidence="5" type="ORF">E3C22_07245</name>
</gene>
<dbReference type="Pfam" id="PF02798">
    <property type="entry name" value="GST_N"/>
    <property type="match status" value="1"/>
</dbReference>
<dbReference type="SUPFAM" id="SSF47616">
    <property type="entry name" value="GST C-terminal domain-like"/>
    <property type="match status" value="1"/>
</dbReference>
<dbReference type="AlphaFoldDB" id="A0A4Y8RNK6"/>
<dbReference type="Proteomes" id="UP000298179">
    <property type="component" value="Unassembled WGS sequence"/>
</dbReference>
<dbReference type="GO" id="GO:0005737">
    <property type="term" value="C:cytoplasm"/>
    <property type="evidence" value="ECO:0007669"/>
    <property type="project" value="UniProtKB-ARBA"/>
</dbReference>
<dbReference type="EC" id="2.5.1.18" evidence="1"/>
<dbReference type="PANTHER" id="PTHR44051">
    <property type="entry name" value="GLUTATHIONE S-TRANSFERASE-RELATED"/>
    <property type="match status" value="1"/>
</dbReference>
<dbReference type="Gene3D" id="1.20.1050.10">
    <property type="match status" value="1"/>
</dbReference>
<dbReference type="FunFam" id="3.40.30.10:FF:000156">
    <property type="entry name" value="Glutathione S-transferase 1"/>
    <property type="match status" value="1"/>
</dbReference>
<dbReference type="RefSeq" id="WP_134761339.1">
    <property type="nucleotide sequence ID" value="NZ_SOZD01000002.1"/>
</dbReference>
<dbReference type="InterPro" id="IPR036249">
    <property type="entry name" value="Thioredoxin-like_sf"/>
</dbReference>
<comment type="caution">
    <text evidence="5">The sequence shown here is derived from an EMBL/GenBank/DDBJ whole genome shotgun (WGS) entry which is preliminary data.</text>
</comment>
<dbReference type="Gene3D" id="3.40.30.10">
    <property type="entry name" value="Glutaredoxin"/>
    <property type="match status" value="1"/>
</dbReference>
<dbReference type="PROSITE" id="PS50404">
    <property type="entry name" value="GST_NTER"/>
    <property type="match status" value="1"/>
</dbReference>
<organism evidence="5 6">
    <name type="scientific">Jiella endophytica</name>
    <dbReference type="NCBI Taxonomy" id="2558362"/>
    <lineage>
        <taxon>Bacteria</taxon>
        <taxon>Pseudomonadati</taxon>
        <taxon>Pseudomonadota</taxon>
        <taxon>Alphaproteobacteria</taxon>
        <taxon>Hyphomicrobiales</taxon>
        <taxon>Aurantimonadaceae</taxon>
        <taxon>Jiella</taxon>
    </lineage>
</organism>
<dbReference type="PANTHER" id="PTHR44051:SF9">
    <property type="entry name" value="GLUTATHIONE S-TRANSFERASE 1"/>
    <property type="match status" value="1"/>
</dbReference>
<dbReference type="GO" id="GO:0004364">
    <property type="term" value="F:glutathione transferase activity"/>
    <property type="evidence" value="ECO:0007669"/>
    <property type="project" value="UniProtKB-EC"/>
</dbReference>
<dbReference type="CDD" id="cd03046">
    <property type="entry name" value="GST_N_GTT1_like"/>
    <property type="match status" value="1"/>
</dbReference>
<dbReference type="SUPFAM" id="SSF52833">
    <property type="entry name" value="Thioredoxin-like"/>
    <property type="match status" value="1"/>
</dbReference>
<dbReference type="SFLD" id="SFLDG01150">
    <property type="entry name" value="Main.1:_Beta-like"/>
    <property type="match status" value="1"/>
</dbReference>
<dbReference type="EMBL" id="SOZD01000002">
    <property type="protein sequence ID" value="TFF25169.1"/>
    <property type="molecule type" value="Genomic_DNA"/>
</dbReference>
<dbReference type="OrthoDB" id="9810080at2"/>
<dbReference type="InterPro" id="IPR036282">
    <property type="entry name" value="Glutathione-S-Trfase_C_sf"/>
</dbReference>
<evidence type="ECO:0000256" key="3">
    <source>
        <dbReference type="ARBA" id="ARBA00047960"/>
    </source>
</evidence>
<evidence type="ECO:0000313" key="6">
    <source>
        <dbReference type="Proteomes" id="UP000298179"/>
    </source>
</evidence>